<evidence type="ECO:0000313" key="5">
    <source>
        <dbReference type="EMBL" id="NXN10208.1"/>
    </source>
</evidence>
<dbReference type="Pfam" id="PF07686">
    <property type="entry name" value="V-set"/>
    <property type="match status" value="1"/>
</dbReference>
<dbReference type="PROSITE" id="PS50835">
    <property type="entry name" value="IG_LIKE"/>
    <property type="match status" value="1"/>
</dbReference>
<dbReference type="InterPro" id="IPR007110">
    <property type="entry name" value="Ig-like_dom"/>
</dbReference>
<feature type="non-terminal residue" evidence="5">
    <location>
        <position position="1"/>
    </location>
</feature>
<reference evidence="5 6" key="1">
    <citation type="submission" date="2019-09" db="EMBL/GenBank/DDBJ databases">
        <title>Bird 10,000 Genomes (B10K) Project - Family phase.</title>
        <authorList>
            <person name="Zhang G."/>
        </authorList>
    </citation>
    <scope>NUCLEOTIDE SEQUENCE [LARGE SCALE GENOMIC DNA]</scope>
    <source>
        <strain evidence="5">B10K-DU-001-78</strain>
        <tissue evidence="5">Muscle</tissue>
    </source>
</reference>
<feature type="domain" description="Ig-like" evidence="4">
    <location>
        <begin position="19"/>
        <end position="104"/>
    </location>
</feature>
<comment type="caution">
    <text evidence="5">The sequence shown here is derived from an EMBL/GenBank/DDBJ whole genome shotgun (WGS) entry which is preliminary data.</text>
</comment>
<keyword evidence="3" id="KW-1280">Immunoglobulin</keyword>
<name>A0A7L1G839_9PICI</name>
<dbReference type="PANTHER" id="PTHR23266">
    <property type="entry name" value="IMMUNOGLOBULIN HEAVY CHAIN"/>
    <property type="match status" value="1"/>
</dbReference>
<protein>
    <submittedName>
        <fullName evidence="5">HV03 protein</fullName>
    </submittedName>
</protein>
<dbReference type="GO" id="GO:0002250">
    <property type="term" value="P:adaptive immune response"/>
    <property type="evidence" value="ECO:0007669"/>
    <property type="project" value="UniProtKB-KW"/>
</dbReference>
<dbReference type="OrthoDB" id="9426090at2759"/>
<dbReference type="GO" id="GO:0005576">
    <property type="term" value="C:extracellular region"/>
    <property type="evidence" value="ECO:0007669"/>
    <property type="project" value="UniProtKB-ARBA"/>
</dbReference>
<sequence>AVHAQLRLVQAGGGLRASGDSVSLHCRGHGFERFSAVWWYRQAAGGRLQWVSYISHDSSVVQFWKSVERRAMASRDNSQTVTSLSLRTLQPQDSAHYFCAVTRR</sequence>
<dbReference type="GO" id="GO:0019814">
    <property type="term" value="C:immunoglobulin complex"/>
    <property type="evidence" value="ECO:0007669"/>
    <property type="project" value="UniProtKB-KW"/>
</dbReference>
<gene>
    <name evidence="5" type="primary">G4_0</name>
    <name evidence="5" type="ORF">INDMAC_R01800</name>
</gene>
<evidence type="ECO:0000313" key="6">
    <source>
        <dbReference type="Proteomes" id="UP000557230"/>
    </source>
</evidence>
<dbReference type="InterPro" id="IPR013783">
    <property type="entry name" value="Ig-like_fold"/>
</dbReference>
<evidence type="ECO:0000259" key="4">
    <source>
        <dbReference type="PROSITE" id="PS50835"/>
    </source>
</evidence>
<dbReference type="Proteomes" id="UP000557230">
    <property type="component" value="Unassembled WGS sequence"/>
</dbReference>
<keyword evidence="2" id="KW-1064">Adaptive immunity</keyword>
<dbReference type="AlphaFoldDB" id="A0A7L1G839"/>
<dbReference type="Gene3D" id="2.60.40.10">
    <property type="entry name" value="Immunoglobulins"/>
    <property type="match status" value="1"/>
</dbReference>
<evidence type="ECO:0000256" key="1">
    <source>
        <dbReference type="ARBA" id="ARBA00022859"/>
    </source>
</evidence>
<dbReference type="SMART" id="SM00406">
    <property type="entry name" value="IGv"/>
    <property type="match status" value="1"/>
</dbReference>
<dbReference type="InterPro" id="IPR050199">
    <property type="entry name" value="IgHV"/>
</dbReference>
<dbReference type="SUPFAM" id="SSF48726">
    <property type="entry name" value="Immunoglobulin"/>
    <property type="match status" value="1"/>
</dbReference>
<keyword evidence="1" id="KW-0391">Immunity</keyword>
<proteinExistence type="predicted"/>
<evidence type="ECO:0000256" key="3">
    <source>
        <dbReference type="ARBA" id="ARBA00043265"/>
    </source>
</evidence>
<evidence type="ECO:0000256" key="2">
    <source>
        <dbReference type="ARBA" id="ARBA00023130"/>
    </source>
</evidence>
<dbReference type="InterPro" id="IPR013106">
    <property type="entry name" value="Ig_V-set"/>
</dbReference>
<organism evidence="5 6">
    <name type="scientific">Indicator maculatus</name>
    <name type="common">spotted honeyguide</name>
    <dbReference type="NCBI Taxonomy" id="545262"/>
    <lineage>
        <taxon>Eukaryota</taxon>
        <taxon>Metazoa</taxon>
        <taxon>Chordata</taxon>
        <taxon>Craniata</taxon>
        <taxon>Vertebrata</taxon>
        <taxon>Euteleostomi</taxon>
        <taxon>Archelosauria</taxon>
        <taxon>Archosauria</taxon>
        <taxon>Dinosauria</taxon>
        <taxon>Saurischia</taxon>
        <taxon>Theropoda</taxon>
        <taxon>Coelurosauria</taxon>
        <taxon>Aves</taxon>
        <taxon>Neognathae</taxon>
        <taxon>Neoaves</taxon>
        <taxon>Telluraves</taxon>
        <taxon>Coraciimorphae</taxon>
        <taxon>Piciformes</taxon>
        <taxon>Indicatoridae</taxon>
        <taxon>Indicator</taxon>
    </lineage>
</organism>
<feature type="non-terminal residue" evidence="5">
    <location>
        <position position="104"/>
    </location>
</feature>
<keyword evidence="6" id="KW-1185">Reference proteome</keyword>
<dbReference type="EMBL" id="VXBD01004591">
    <property type="protein sequence ID" value="NXN10208.1"/>
    <property type="molecule type" value="Genomic_DNA"/>
</dbReference>
<dbReference type="InterPro" id="IPR036179">
    <property type="entry name" value="Ig-like_dom_sf"/>
</dbReference>
<accession>A0A7L1G839</accession>